<accession>A0AAV0G4V4</accession>
<sequence length="178" mass="18573">MAQGSQAPILNSGASEVVAPLLTVHPHDGEKAKDKKSKRPRGASSSAPEEQELILPSLGRPAHDVWQEIASLVGVEVPPRTSSEASNAVLAAALQVGLSTLQAEAARDADALQAKNKADAALKKAREAVRLQEKETAAKEKELQAALKVARESSAKLAALEKAGFKLVPALPAPKDEA</sequence>
<gene>
    <name evidence="3" type="ORF">CEPIT_LOCUS39882</name>
</gene>
<proteinExistence type="predicted"/>
<keyword evidence="4" id="KW-1185">Reference proteome</keyword>
<name>A0AAV0G4V4_9ASTE</name>
<feature type="non-terminal residue" evidence="3">
    <location>
        <position position="178"/>
    </location>
</feature>
<evidence type="ECO:0000313" key="3">
    <source>
        <dbReference type="EMBL" id="CAH9142408.1"/>
    </source>
</evidence>
<organism evidence="3 4">
    <name type="scientific">Cuscuta epithymum</name>
    <dbReference type="NCBI Taxonomy" id="186058"/>
    <lineage>
        <taxon>Eukaryota</taxon>
        <taxon>Viridiplantae</taxon>
        <taxon>Streptophyta</taxon>
        <taxon>Embryophyta</taxon>
        <taxon>Tracheophyta</taxon>
        <taxon>Spermatophyta</taxon>
        <taxon>Magnoliopsida</taxon>
        <taxon>eudicotyledons</taxon>
        <taxon>Gunneridae</taxon>
        <taxon>Pentapetalae</taxon>
        <taxon>asterids</taxon>
        <taxon>lamiids</taxon>
        <taxon>Solanales</taxon>
        <taxon>Convolvulaceae</taxon>
        <taxon>Cuscuteae</taxon>
        <taxon>Cuscuta</taxon>
        <taxon>Cuscuta subgen. Cuscuta</taxon>
    </lineage>
</organism>
<dbReference type="EMBL" id="CAMAPF010001041">
    <property type="protein sequence ID" value="CAH9142408.1"/>
    <property type="molecule type" value="Genomic_DNA"/>
</dbReference>
<evidence type="ECO:0000313" key="4">
    <source>
        <dbReference type="Proteomes" id="UP001152523"/>
    </source>
</evidence>
<protein>
    <submittedName>
        <fullName evidence="3">Uncharacterized protein</fullName>
    </submittedName>
</protein>
<evidence type="ECO:0000256" key="2">
    <source>
        <dbReference type="SAM" id="MobiDB-lite"/>
    </source>
</evidence>
<keyword evidence="1" id="KW-0175">Coiled coil</keyword>
<feature type="region of interest" description="Disordered" evidence="2">
    <location>
        <begin position="16"/>
        <end position="59"/>
    </location>
</feature>
<dbReference type="AlphaFoldDB" id="A0AAV0G4V4"/>
<reference evidence="3" key="1">
    <citation type="submission" date="2022-07" db="EMBL/GenBank/DDBJ databases">
        <authorList>
            <person name="Macas J."/>
            <person name="Novak P."/>
            <person name="Neumann P."/>
        </authorList>
    </citation>
    <scope>NUCLEOTIDE SEQUENCE</scope>
</reference>
<dbReference type="Proteomes" id="UP001152523">
    <property type="component" value="Unassembled WGS sequence"/>
</dbReference>
<comment type="caution">
    <text evidence="3">The sequence shown here is derived from an EMBL/GenBank/DDBJ whole genome shotgun (WGS) entry which is preliminary data.</text>
</comment>
<feature type="coiled-coil region" evidence="1">
    <location>
        <begin position="115"/>
        <end position="163"/>
    </location>
</feature>
<evidence type="ECO:0000256" key="1">
    <source>
        <dbReference type="SAM" id="Coils"/>
    </source>
</evidence>